<dbReference type="SUPFAM" id="SSF54975">
    <property type="entry name" value="Acylphosphatase/BLUF domain-like"/>
    <property type="match status" value="1"/>
</dbReference>
<organism evidence="2">
    <name type="scientific">Pseudoalteromonas luteoviolacea</name>
    <dbReference type="NCBI Taxonomy" id="43657"/>
    <lineage>
        <taxon>Bacteria</taxon>
        <taxon>Pseudomonadati</taxon>
        <taxon>Pseudomonadota</taxon>
        <taxon>Gammaproteobacteria</taxon>
        <taxon>Alteromonadales</taxon>
        <taxon>Pseudoalteromonadaceae</taxon>
        <taxon>Pseudoalteromonas</taxon>
    </lineage>
</organism>
<evidence type="ECO:0000313" key="2">
    <source>
        <dbReference type="EMBL" id="AHX39933.1"/>
    </source>
</evidence>
<name>A0A023Q099_9GAMM</name>
<dbReference type="GO" id="GO:0071949">
    <property type="term" value="F:FAD binding"/>
    <property type="evidence" value="ECO:0007669"/>
    <property type="project" value="InterPro"/>
</dbReference>
<proteinExistence type="predicted"/>
<evidence type="ECO:0000259" key="1">
    <source>
        <dbReference type="PROSITE" id="PS50925"/>
    </source>
</evidence>
<feature type="domain" description="BLUF" evidence="1">
    <location>
        <begin position="5"/>
        <end position="96"/>
    </location>
</feature>
<dbReference type="EMBL" id="KF724688">
    <property type="protein sequence ID" value="AHX39933.1"/>
    <property type="molecule type" value="Genomic_DNA"/>
</dbReference>
<dbReference type="PROSITE" id="PS50925">
    <property type="entry name" value="BLUF"/>
    <property type="match status" value="1"/>
</dbReference>
<dbReference type="SMART" id="SM01034">
    <property type="entry name" value="BLUF"/>
    <property type="match status" value="1"/>
</dbReference>
<dbReference type="InterPro" id="IPR007024">
    <property type="entry name" value="BLUF_domain"/>
</dbReference>
<dbReference type="Pfam" id="PF04940">
    <property type="entry name" value="BLUF"/>
    <property type="match status" value="1"/>
</dbReference>
<dbReference type="Gene3D" id="3.30.70.100">
    <property type="match status" value="1"/>
</dbReference>
<accession>A0A023Q099</accession>
<protein>
    <submittedName>
        <fullName evidence="2">BLUF domain containing protein</fullName>
    </submittedName>
</protein>
<reference evidence="2" key="1">
    <citation type="journal article" date="2014" name="Science">
        <title>Marine tubeworm metamorphosis induced by arrays of bacterial phage tail-like structures.</title>
        <authorList>
            <person name="Shikuma N.J."/>
            <person name="Pilhofer M."/>
            <person name="Weiss G.L."/>
            <person name="Hadfield M.G."/>
            <person name="Jensen G.J."/>
            <person name="Newman D.K."/>
        </authorList>
    </citation>
    <scope>NUCLEOTIDE SEQUENCE</scope>
    <source>
        <strain evidence="2">HI1</strain>
    </source>
</reference>
<sequence>MDMKLVRLVYYSQASRSMSLSDLRNILETARANNDEIEVCGMLCFENQFFLQALEGDRETVNELYLDIADDPRHEEATIISYDEVSEHTFAKWQMGYAGGSESFYELLRKNGQTEFDPEQMTQSQAISFLVDMAAFQTKI</sequence>
<dbReference type="GO" id="GO:0009882">
    <property type="term" value="F:blue light photoreceptor activity"/>
    <property type="evidence" value="ECO:0007669"/>
    <property type="project" value="InterPro"/>
</dbReference>
<dbReference type="InterPro" id="IPR036046">
    <property type="entry name" value="Acylphosphatase-like_dom_sf"/>
</dbReference>
<dbReference type="AlphaFoldDB" id="A0A023Q099"/>